<accession>A0ABS4KBD5</accession>
<evidence type="ECO:0000313" key="1">
    <source>
        <dbReference type="EMBL" id="MBP2025088.1"/>
    </source>
</evidence>
<comment type="caution">
    <text evidence="1">The sequence shown here is derived from an EMBL/GenBank/DDBJ whole genome shotgun (WGS) entry which is preliminary data.</text>
</comment>
<dbReference type="RefSeq" id="WP_210060391.1">
    <property type="nucleotide sequence ID" value="NZ_JAGGLJ010000004.1"/>
</dbReference>
<proteinExistence type="predicted"/>
<dbReference type="Proteomes" id="UP001519306">
    <property type="component" value="Unassembled WGS sequence"/>
</dbReference>
<organism evidence="1 2">
    <name type="scientific">Peptoniphilus stercorisuis</name>
    <dbReference type="NCBI Taxonomy" id="1436965"/>
    <lineage>
        <taxon>Bacteria</taxon>
        <taxon>Bacillati</taxon>
        <taxon>Bacillota</taxon>
        <taxon>Tissierellia</taxon>
        <taxon>Tissierellales</taxon>
        <taxon>Peptoniphilaceae</taxon>
        <taxon>Peptoniphilus</taxon>
    </lineage>
</organism>
<reference evidence="1 2" key="1">
    <citation type="submission" date="2021-03" db="EMBL/GenBank/DDBJ databases">
        <title>Genomic Encyclopedia of Type Strains, Phase IV (KMG-IV): sequencing the most valuable type-strain genomes for metagenomic binning, comparative biology and taxonomic classification.</title>
        <authorList>
            <person name="Goeker M."/>
        </authorList>
    </citation>
    <scope>NUCLEOTIDE SEQUENCE [LARGE SCALE GENOMIC DNA]</scope>
    <source>
        <strain evidence="1 2">DSM 27563</strain>
    </source>
</reference>
<sequence>MRTIENKFNALTKYIENIQELESFGEWIFDKKSSGTSEDPMQAPFLSYDELIYNFIEDFYKFSDSHPEYELTNYQSILRENNIEWNLKSMSEMDTLLLDSKCILALIMGVIRGERFSEGSLLWCLKEGPMLSWLKRLSVLD</sequence>
<name>A0ABS4KBD5_9FIRM</name>
<dbReference type="EMBL" id="JAGGLJ010000004">
    <property type="protein sequence ID" value="MBP2025088.1"/>
    <property type="molecule type" value="Genomic_DNA"/>
</dbReference>
<keyword evidence="2" id="KW-1185">Reference proteome</keyword>
<protein>
    <submittedName>
        <fullName evidence="1">Uncharacterized protein</fullName>
    </submittedName>
</protein>
<dbReference type="Pfam" id="PF20118">
    <property type="entry name" value="DUF6508"/>
    <property type="match status" value="1"/>
</dbReference>
<gene>
    <name evidence="1" type="ORF">J2Z71_000613</name>
</gene>
<evidence type="ECO:0000313" key="2">
    <source>
        <dbReference type="Proteomes" id="UP001519306"/>
    </source>
</evidence>
<dbReference type="InterPro" id="IPR045425">
    <property type="entry name" value="DUF6508"/>
</dbReference>